<proteinExistence type="predicted"/>
<protein>
    <submittedName>
        <fullName evidence="1">HepA-related protein (HARP)</fullName>
    </submittedName>
</protein>
<accession>A0A8S5MEN8</accession>
<dbReference type="EMBL" id="BK014885">
    <property type="protein sequence ID" value="DAD80640.1"/>
    <property type="molecule type" value="Genomic_DNA"/>
</dbReference>
<reference evidence="1" key="1">
    <citation type="journal article" date="2021" name="Proc. Natl. Acad. Sci. U.S.A.">
        <title>A Catalog of Tens of Thousands of Viruses from Human Metagenomes Reveals Hidden Associations with Chronic Diseases.</title>
        <authorList>
            <person name="Tisza M.J."/>
            <person name="Buck C.B."/>
        </authorList>
    </citation>
    <scope>NUCLEOTIDE SEQUENCE</scope>
    <source>
        <strain evidence="1">CtS1E53</strain>
    </source>
</reference>
<name>A0A8S5MEN8_9CAUD</name>
<evidence type="ECO:0000313" key="1">
    <source>
        <dbReference type="EMBL" id="DAD80640.1"/>
    </source>
</evidence>
<organism evidence="1">
    <name type="scientific">Siphoviridae sp. ctS1E53</name>
    <dbReference type="NCBI Taxonomy" id="2826340"/>
    <lineage>
        <taxon>Viruses</taxon>
        <taxon>Duplodnaviria</taxon>
        <taxon>Heunggongvirae</taxon>
        <taxon>Uroviricota</taxon>
        <taxon>Caudoviricetes</taxon>
    </lineage>
</organism>
<sequence>MSAIRIETKGEKIYIASPYNADFVSRIKLIGGKWDASSRRWAIKADALEAARKAMMEVYGETDEAPAAETVTLVLEFRAEMVKAQGPITIAGKTIAVAFGRDSGARVGDDVAFIAGAPESCGSVKNWSTCIPEGSVCEVYRVPKAVAENVIANTDAAYKAHIKGAVKIDREKLIAEKQVLLARLAEIDQLLGE</sequence>